<reference evidence="12 13" key="1">
    <citation type="submission" date="2016-10" db="EMBL/GenBank/DDBJ databases">
        <authorList>
            <person name="Varghese N."/>
            <person name="Submissions S."/>
        </authorList>
    </citation>
    <scope>NUCLEOTIDE SEQUENCE [LARGE SCALE GENOMIC DNA]</scope>
    <source>
        <strain evidence="12 13">DSM 18839</strain>
    </source>
</reference>
<evidence type="ECO:0000313" key="12">
    <source>
        <dbReference type="EMBL" id="SDF26974.1"/>
    </source>
</evidence>
<evidence type="ECO:0000256" key="4">
    <source>
        <dbReference type="ARBA" id="ARBA00022630"/>
    </source>
</evidence>
<dbReference type="SUPFAM" id="SSF51905">
    <property type="entry name" value="FAD/NAD(P)-binding domain"/>
    <property type="match status" value="1"/>
</dbReference>
<evidence type="ECO:0000256" key="10">
    <source>
        <dbReference type="SAM" id="MobiDB-lite"/>
    </source>
</evidence>
<accession>A0A8G2EXM8</accession>
<evidence type="ECO:0000256" key="2">
    <source>
        <dbReference type="ARBA" id="ARBA00004829"/>
    </source>
</evidence>
<dbReference type="AlphaFoldDB" id="A0A8G2EXM8"/>
<dbReference type="PANTHER" id="PTHR43734">
    <property type="entry name" value="PHYTOENE DESATURASE"/>
    <property type="match status" value="1"/>
</dbReference>
<evidence type="ECO:0000256" key="6">
    <source>
        <dbReference type="ARBA" id="ARBA00022827"/>
    </source>
</evidence>
<feature type="region of interest" description="Disordered" evidence="10">
    <location>
        <begin position="1"/>
        <end position="28"/>
    </location>
</feature>
<gene>
    <name evidence="12" type="ORF">SAMN05660686_00831</name>
</gene>
<proteinExistence type="inferred from homology"/>
<evidence type="ECO:0000259" key="11">
    <source>
        <dbReference type="Pfam" id="PF01593"/>
    </source>
</evidence>
<comment type="similarity">
    <text evidence="3 9">Belongs to the carotenoid/retinoid oxidoreductase family.</text>
</comment>
<dbReference type="Pfam" id="PF01593">
    <property type="entry name" value="Amino_oxidase"/>
    <property type="match status" value="1"/>
</dbReference>
<evidence type="ECO:0000256" key="5">
    <source>
        <dbReference type="ARBA" id="ARBA00022746"/>
    </source>
</evidence>
<dbReference type="Proteomes" id="UP000198615">
    <property type="component" value="Unassembled WGS sequence"/>
</dbReference>
<dbReference type="GO" id="GO:0016117">
    <property type="term" value="P:carotenoid biosynthetic process"/>
    <property type="evidence" value="ECO:0007669"/>
    <property type="project" value="UniProtKB-KW"/>
</dbReference>
<evidence type="ECO:0000256" key="1">
    <source>
        <dbReference type="ARBA" id="ARBA00001974"/>
    </source>
</evidence>
<dbReference type="FunFam" id="3.50.50.60:FF:000378">
    <property type="entry name" value="Phytoene desaturase"/>
    <property type="match status" value="1"/>
</dbReference>
<dbReference type="PANTHER" id="PTHR43734:SF3">
    <property type="entry name" value="B-CAROTENE KETOLASE"/>
    <property type="match status" value="1"/>
</dbReference>
<keyword evidence="5 9" id="KW-0125">Carotenoid biosynthesis</keyword>
<sequence>MDTLDLPMGRVDRQRPPTRVPDRPGDPRPHAVVIGAGFGGLAAAVRLGARGYRVTVLEKLDAPGGRAFVFRQDGFTFDAGPTIITVPHVFEELWTLAGRRMSDDIDLHELDPFYRISLADGRFIDVCRDEDEMRARVEALFPGEGAGFVRFQAECRRLCDLAFLGQGDRPMHDPLGMAKLAPDLLTHGALRSVHGLAAKYVRDPGLRAILSFHPLLIGGNPFATTAVYALIPELERRWGVHFAMGGTGALVKGLAGLIAGQGGTLCCGAEVDEIVTSGRRAVGVRLASGETVAADLVVSNADPGWTYGHLLRRTDRRRWTDRRVARARYSMSLFVWYFGTDRRYEDVPHHSILLGPRYRGLLEDIFRRGVLADDFSLYLHRPTATDPALAPPGHDAFYVLSPVPNLAAGIDWEAAAEPYRRRIEAHLSATVLPGLERSVVTSRVVTPPYFRDSLNTPLGAGFSLQPLLTQSAWFRPHNRSEELERLYLVGAGTHPGAGVPGVLCSAKILDAVVPHADAIR</sequence>
<dbReference type="InterPro" id="IPR036188">
    <property type="entry name" value="FAD/NAD-bd_sf"/>
</dbReference>
<evidence type="ECO:0000256" key="9">
    <source>
        <dbReference type="RuleBase" id="RU362075"/>
    </source>
</evidence>
<evidence type="ECO:0000313" key="13">
    <source>
        <dbReference type="Proteomes" id="UP000198615"/>
    </source>
</evidence>
<dbReference type="InterPro" id="IPR014105">
    <property type="entry name" value="Carotenoid/retinoid_OxRdtase"/>
</dbReference>
<dbReference type="NCBIfam" id="TIGR02734">
    <property type="entry name" value="crtI_fam"/>
    <property type="match status" value="1"/>
</dbReference>
<keyword evidence="13" id="KW-1185">Reference proteome</keyword>
<organism evidence="12 13">
    <name type="scientific">Thalassobaculum litoreum DSM 18839</name>
    <dbReference type="NCBI Taxonomy" id="1123362"/>
    <lineage>
        <taxon>Bacteria</taxon>
        <taxon>Pseudomonadati</taxon>
        <taxon>Pseudomonadota</taxon>
        <taxon>Alphaproteobacteria</taxon>
        <taxon>Rhodospirillales</taxon>
        <taxon>Thalassobaculaceae</taxon>
        <taxon>Thalassobaculum</taxon>
    </lineage>
</organism>
<comment type="pathway">
    <text evidence="2 9">Carotenoid biosynthesis.</text>
</comment>
<feature type="domain" description="Amine oxidase" evidence="11">
    <location>
        <begin position="39"/>
        <end position="507"/>
    </location>
</feature>
<name>A0A8G2EXM8_9PROT</name>
<keyword evidence="7 9" id="KW-0560">Oxidoreductase</keyword>
<keyword evidence="6" id="KW-0274">FAD</keyword>
<dbReference type="GO" id="GO:0016491">
    <property type="term" value="F:oxidoreductase activity"/>
    <property type="evidence" value="ECO:0007669"/>
    <property type="project" value="UniProtKB-KW"/>
</dbReference>
<protein>
    <recommendedName>
        <fullName evidence="8">Phytoene dehydrogenase</fullName>
    </recommendedName>
</protein>
<comment type="caution">
    <text evidence="12">The sequence shown here is derived from an EMBL/GenBank/DDBJ whole genome shotgun (WGS) entry which is preliminary data.</text>
</comment>
<feature type="compositionally biased region" description="Basic and acidic residues" evidence="10">
    <location>
        <begin position="10"/>
        <end position="28"/>
    </location>
</feature>
<evidence type="ECO:0000256" key="8">
    <source>
        <dbReference type="ARBA" id="ARBA00031986"/>
    </source>
</evidence>
<keyword evidence="4" id="KW-0285">Flavoprotein</keyword>
<evidence type="ECO:0000256" key="7">
    <source>
        <dbReference type="ARBA" id="ARBA00023002"/>
    </source>
</evidence>
<dbReference type="EMBL" id="FNBW01000002">
    <property type="protein sequence ID" value="SDF26974.1"/>
    <property type="molecule type" value="Genomic_DNA"/>
</dbReference>
<evidence type="ECO:0000256" key="3">
    <source>
        <dbReference type="ARBA" id="ARBA00006046"/>
    </source>
</evidence>
<dbReference type="Gene3D" id="3.50.50.60">
    <property type="entry name" value="FAD/NAD(P)-binding domain"/>
    <property type="match status" value="2"/>
</dbReference>
<comment type="cofactor">
    <cofactor evidence="1">
        <name>FAD</name>
        <dbReference type="ChEBI" id="CHEBI:57692"/>
    </cofactor>
</comment>
<dbReference type="InterPro" id="IPR002937">
    <property type="entry name" value="Amino_oxidase"/>
</dbReference>